<organism evidence="1 2">
    <name type="scientific">Dentiscutata erythropus</name>
    <dbReference type="NCBI Taxonomy" id="1348616"/>
    <lineage>
        <taxon>Eukaryota</taxon>
        <taxon>Fungi</taxon>
        <taxon>Fungi incertae sedis</taxon>
        <taxon>Mucoromycota</taxon>
        <taxon>Glomeromycotina</taxon>
        <taxon>Glomeromycetes</taxon>
        <taxon>Diversisporales</taxon>
        <taxon>Gigasporaceae</taxon>
        <taxon>Dentiscutata</taxon>
    </lineage>
</organism>
<comment type="caution">
    <text evidence="1">The sequence shown here is derived from an EMBL/GenBank/DDBJ whole genome shotgun (WGS) entry which is preliminary data.</text>
</comment>
<dbReference type="AlphaFoldDB" id="A0A9N9BWA3"/>
<evidence type="ECO:0000313" key="2">
    <source>
        <dbReference type="Proteomes" id="UP000789405"/>
    </source>
</evidence>
<dbReference type="EMBL" id="CAJVPY010003031">
    <property type="protein sequence ID" value="CAG8579354.1"/>
    <property type="molecule type" value="Genomic_DNA"/>
</dbReference>
<gene>
    <name evidence="1" type="ORF">DERYTH_LOCUS6609</name>
</gene>
<reference evidence="1" key="1">
    <citation type="submission" date="2021-06" db="EMBL/GenBank/DDBJ databases">
        <authorList>
            <person name="Kallberg Y."/>
            <person name="Tangrot J."/>
            <person name="Rosling A."/>
        </authorList>
    </citation>
    <scope>NUCLEOTIDE SEQUENCE</scope>
    <source>
        <strain evidence="1">MA453B</strain>
    </source>
</reference>
<dbReference type="Proteomes" id="UP000789405">
    <property type="component" value="Unassembled WGS sequence"/>
</dbReference>
<sequence>MLCTLDSLMQQLPLSIIDSAIGIKFEEKKTNACNITNVRVEIQEPLRYGITASEPKTAREIKSSVI</sequence>
<keyword evidence="2" id="KW-1185">Reference proteome</keyword>
<accession>A0A9N9BWA3</accession>
<name>A0A9N9BWA3_9GLOM</name>
<protein>
    <submittedName>
        <fullName evidence="1">13072_t:CDS:1</fullName>
    </submittedName>
</protein>
<evidence type="ECO:0000313" key="1">
    <source>
        <dbReference type="EMBL" id="CAG8579354.1"/>
    </source>
</evidence>
<proteinExistence type="predicted"/>